<dbReference type="Proteomes" id="UP000271469">
    <property type="component" value="Chromosome"/>
</dbReference>
<dbReference type="InterPro" id="IPR036271">
    <property type="entry name" value="Tet_transcr_reg_TetR-rel_C_sf"/>
</dbReference>
<evidence type="ECO:0000256" key="1">
    <source>
        <dbReference type="ARBA" id="ARBA00023015"/>
    </source>
</evidence>
<evidence type="ECO:0000256" key="3">
    <source>
        <dbReference type="ARBA" id="ARBA00023163"/>
    </source>
</evidence>
<dbReference type="EMBL" id="CP033972">
    <property type="protein sequence ID" value="AZG48193.1"/>
    <property type="molecule type" value="Genomic_DNA"/>
</dbReference>
<dbReference type="SUPFAM" id="SSF48498">
    <property type="entry name" value="Tetracyclin repressor-like, C-terminal domain"/>
    <property type="match status" value="1"/>
</dbReference>
<dbReference type="GO" id="GO:0003700">
    <property type="term" value="F:DNA-binding transcription factor activity"/>
    <property type="evidence" value="ECO:0007669"/>
    <property type="project" value="TreeGrafter"/>
</dbReference>
<dbReference type="Pfam" id="PF02909">
    <property type="entry name" value="TetR_C_1"/>
    <property type="match status" value="1"/>
</dbReference>
<evidence type="ECO:0000313" key="7">
    <source>
        <dbReference type="Proteomes" id="UP000271469"/>
    </source>
</evidence>
<dbReference type="InterPro" id="IPR004111">
    <property type="entry name" value="Repressor_TetR_C"/>
</dbReference>
<dbReference type="Gene3D" id="1.10.357.10">
    <property type="entry name" value="Tetracycline Repressor, domain 2"/>
    <property type="match status" value="1"/>
</dbReference>
<dbReference type="InterPro" id="IPR050109">
    <property type="entry name" value="HTH-type_TetR-like_transc_reg"/>
</dbReference>
<keyword evidence="7" id="KW-1185">Reference proteome</keyword>
<keyword evidence="3" id="KW-0804">Transcription</keyword>
<gene>
    <name evidence="6" type="ORF">D7316_04810</name>
</gene>
<evidence type="ECO:0000259" key="5">
    <source>
        <dbReference type="PROSITE" id="PS50977"/>
    </source>
</evidence>
<evidence type="ECO:0000313" key="6">
    <source>
        <dbReference type="EMBL" id="AZG48193.1"/>
    </source>
</evidence>
<proteinExistence type="predicted"/>
<dbReference type="Gene3D" id="1.10.10.60">
    <property type="entry name" value="Homeodomain-like"/>
    <property type="match status" value="1"/>
</dbReference>
<name>A0A3G8JTF7_9ACTN</name>
<accession>A0A3G8JTF7</accession>
<dbReference type="PROSITE" id="PS50977">
    <property type="entry name" value="HTH_TETR_2"/>
    <property type="match status" value="1"/>
</dbReference>
<dbReference type="PANTHER" id="PTHR30055">
    <property type="entry name" value="HTH-TYPE TRANSCRIPTIONAL REGULATOR RUTR"/>
    <property type="match status" value="1"/>
</dbReference>
<dbReference type="InterPro" id="IPR009057">
    <property type="entry name" value="Homeodomain-like_sf"/>
</dbReference>
<dbReference type="Pfam" id="PF00440">
    <property type="entry name" value="TetR_N"/>
    <property type="match status" value="1"/>
</dbReference>
<dbReference type="GO" id="GO:0000976">
    <property type="term" value="F:transcription cis-regulatory region binding"/>
    <property type="evidence" value="ECO:0007669"/>
    <property type="project" value="TreeGrafter"/>
</dbReference>
<dbReference type="AlphaFoldDB" id="A0A3G8JTF7"/>
<keyword evidence="1" id="KW-0805">Transcription regulation</keyword>
<reference evidence="6 7" key="1">
    <citation type="submission" date="2018-11" db="EMBL/GenBank/DDBJ databases">
        <title>Gordonia insulae sp. nov., isolated from an island soil.</title>
        <authorList>
            <person name="Kim Y.S."/>
            <person name="Kim S.B."/>
        </authorList>
    </citation>
    <scope>NUCLEOTIDE SEQUENCE [LARGE SCALE GENOMIC DNA]</scope>
    <source>
        <strain evidence="6 7">MMS17-SY073</strain>
    </source>
</reference>
<feature type="domain" description="HTH tetR-type" evidence="5">
    <location>
        <begin position="1"/>
        <end position="54"/>
    </location>
</feature>
<dbReference type="KEGG" id="gom:D7316_04810"/>
<dbReference type="PANTHER" id="PTHR30055:SF151">
    <property type="entry name" value="TRANSCRIPTIONAL REGULATORY PROTEIN"/>
    <property type="match status" value="1"/>
</dbReference>
<dbReference type="InterPro" id="IPR001647">
    <property type="entry name" value="HTH_TetR"/>
</dbReference>
<dbReference type="SUPFAM" id="SSF46689">
    <property type="entry name" value="Homeodomain-like"/>
    <property type="match status" value="1"/>
</dbReference>
<evidence type="ECO:0000256" key="4">
    <source>
        <dbReference type="PROSITE-ProRule" id="PRU00335"/>
    </source>
</evidence>
<evidence type="ECO:0000256" key="2">
    <source>
        <dbReference type="ARBA" id="ARBA00023125"/>
    </source>
</evidence>
<sequence>MDAAVELLDEAGEPALTFRALAARLGGGVGSIYWYVSNKDELLNLATDHVIAAVLEDTADLAAETDADPLDNVRTLALSLFTTVAERPWLAAYFMRNTTIQANGLVFYERLGEQMMRLQLSPRKTFHAVSAVLGYVIGVAADLGQEPPKEVVDGEVAAADYLHGIADQWRALDRDEYPFMHYIVDEFDGHEDIDQFRAGLELLLDGIRIEAEAAP</sequence>
<protein>
    <recommendedName>
        <fullName evidence="5">HTH tetR-type domain-containing protein</fullName>
    </recommendedName>
</protein>
<feature type="DNA-binding region" description="H-T-H motif" evidence="4">
    <location>
        <begin position="17"/>
        <end position="36"/>
    </location>
</feature>
<keyword evidence="2 4" id="KW-0238">DNA-binding</keyword>
<organism evidence="6 7">
    <name type="scientific">Gordonia insulae</name>
    <dbReference type="NCBI Taxonomy" id="2420509"/>
    <lineage>
        <taxon>Bacteria</taxon>
        <taxon>Bacillati</taxon>
        <taxon>Actinomycetota</taxon>
        <taxon>Actinomycetes</taxon>
        <taxon>Mycobacteriales</taxon>
        <taxon>Gordoniaceae</taxon>
        <taxon>Gordonia</taxon>
    </lineage>
</organism>
<dbReference type="GO" id="GO:0045892">
    <property type="term" value="P:negative regulation of DNA-templated transcription"/>
    <property type="evidence" value="ECO:0007669"/>
    <property type="project" value="InterPro"/>
</dbReference>